<evidence type="ECO:0000313" key="2">
    <source>
        <dbReference type="EMBL" id="AYG05128.1"/>
    </source>
</evidence>
<evidence type="ECO:0000313" key="3">
    <source>
        <dbReference type="Proteomes" id="UP000275069"/>
    </source>
</evidence>
<dbReference type="AlphaFoldDB" id="A0A387BR21"/>
<reference evidence="2 3" key="1">
    <citation type="submission" date="2018-09" db="EMBL/GenBank/DDBJ databases">
        <title>Genome sequencing of strain 2DFW10M-5.</title>
        <authorList>
            <person name="Heo J."/>
            <person name="Kim S.-J."/>
            <person name="Kwon S.-W."/>
        </authorList>
    </citation>
    <scope>NUCLEOTIDE SEQUENCE [LARGE SCALE GENOMIC DNA]</scope>
    <source>
        <strain evidence="2 3">2DFW10M-5</strain>
    </source>
</reference>
<name>A0A387BR21_9MICO</name>
<protein>
    <submittedName>
        <fullName evidence="2">Uncharacterized protein</fullName>
    </submittedName>
</protein>
<dbReference type="KEGG" id="gry:D7I44_17490"/>
<dbReference type="Proteomes" id="UP000275069">
    <property type="component" value="Chromosome"/>
</dbReference>
<dbReference type="OrthoDB" id="3197277at2"/>
<gene>
    <name evidence="2" type="ORF">D7I44_17490</name>
</gene>
<organism evidence="2 3">
    <name type="scientific">Gryllotalpicola protaetiae</name>
    <dbReference type="NCBI Taxonomy" id="2419771"/>
    <lineage>
        <taxon>Bacteria</taxon>
        <taxon>Bacillati</taxon>
        <taxon>Actinomycetota</taxon>
        <taxon>Actinomycetes</taxon>
        <taxon>Micrococcales</taxon>
        <taxon>Microbacteriaceae</taxon>
        <taxon>Gryllotalpicola</taxon>
    </lineage>
</organism>
<proteinExistence type="predicted"/>
<accession>A0A387BR21</accession>
<sequence length="84" mass="8418">MPQSHCGRASGPANGASSRTHCAPTPGALGADGDCAGTRVAGRSDCSGQQVGRLTMVGFLRGESMNVYAGVERLRVPELSGTAG</sequence>
<feature type="region of interest" description="Disordered" evidence="1">
    <location>
        <begin position="1"/>
        <end position="20"/>
    </location>
</feature>
<dbReference type="EMBL" id="CP032624">
    <property type="protein sequence ID" value="AYG05128.1"/>
    <property type="molecule type" value="Genomic_DNA"/>
</dbReference>
<evidence type="ECO:0000256" key="1">
    <source>
        <dbReference type="SAM" id="MobiDB-lite"/>
    </source>
</evidence>
<keyword evidence="3" id="KW-1185">Reference proteome</keyword>